<evidence type="ECO:0000313" key="5">
    <source>
        <dbReference type="Proteomes" id="UP000646844"/>
    </source>
</evidence>
<protein>
    <submittedName>
        <fullName evidence="4">SDR family oxidoreductase</fullName>
    </submittedName>
</protein>
<accession>A0A832WT27</accession>
<name>A0A832WT27_9CREN</name>
<dbReference type="PRINTS" id="PR00081">
    <property type="entry name" value="GDHRDH"/>
</dbReference>
<sequence length="246" mass="27560">MMKIAIITGASKGIGKAIAIKLKNEGYTVVSISRSKAEVGDIIYEADVTDKENDFRIVKEVYEKFGRIDVLVNNAGFGIYGSFLETSLDEEEYMIKTLFVAPLYFIKSVYPIMVRQREGSIVNIVSEAAYVATPKLIVYSAAKAGLAQFTNALWAEARKYNVKVSGIYPGPVKTNFTSHPSFKNSEDIFSKYAVTPDKVANAVVKAIKTGKREIYVPSKLKIEPYFLKFARLFESLTYWIVSKYFS</sequence>
<dbReference type="PRINTS" id="PR00080">
    <property type="entry name" value="SDRFAMILY"/>
</dbReference>
<gene>
    <name evidence="4" type="ORF">HA332_05900</name>
</gene>
<evidence type="ECO:0000313" key="4">
    <source>
        <dbReference type="EMBL" id="HII73909.1"/>
    </source>
</evidence>
<dbReference type="InterPro" id="IPR002347">
    <property type="entry name" value="SDR_fam"/>
</dbReference>
<dbReference type="Pfam" id="PF00106">
    <property type="entry name" value="adh_short"/>
    <property type="match status" value="1"/>
</dbReference>
<dbReference type="GO" id="GO:0016020">
    <property type="term" value="C:membrane"/>
    <property type="evidence" value="ECO:0007669"/>
    <property type="project" value="TreeGrafter"/>
</dbReference>
<dbReference type="PANTHER" id="PTHR44196">
    <property type="entry name" value="DEHYDROGENASE/REDUCTASE SDR FAMILY MEMBER 7B"/>
    <property type="match status" value="1"/>
</dbReference>
<keyword evidence="2" id="KW-0560">Oxidoreductase</keyword>
<dbReference type="Proteomes" id="UP000646844">
    <property type="component" value="Unassembled WGS sequence"/>
</dbReference>
<evidence type="ECO:0000256" key="3">
    <source>
        <dbReference type="RuleBase" id="RU000363"/>
    </source>
</evidence>
<comment type="caution">
    <text evidence="4">The sequence shown here is derived from an EMBL/GenBank/DDBJ whole genome shotgun (WGS) entry which is preliminary data.</text>
</comment>
<organism evidence="4 5">
    <name type="scientific">Sulfurisphaera tokodaii</name>
    <dbReference type="NCBI Taxonomy" id="111955"/>
    <lineage>
        <taxon>Archaea</taxon>
        <taxon>Thermoproteota</taxon>
        <taxon>Thermoprotei</taxon>
        <taxon>Sulfolobales</taxon>
        <taxon>Sulfolobaceae</taxon>
        <taxon>Sulfurisphaera</taxon>
    </lineage>
</organism>
<dbReference type="PANTHER" id="PTHR44196:SF1">
    <property type="entry name" value="DEHYDROGENASE_REDUCTASE SDR FAMILY MEMBER 7B"/>
    <property type="match status" value="1"/>
</dbReference>
<dbReference type="GO" id="GO:0016491">
    <property type="term" value="F:oxidoreductase activity"/>
    <property type="evidence" value="ECO:0007669"/>
    <property type="project" value="UniProtKB-KW"/>
</dbReference>
<proteinExistence type="inferred from homology"/>
<reference evidence="4" key="1">
    <citation type="journal article" date="2020" name="bioRxiv">
        <title>A rank-normalized archaeal taxonomy based on genome phylogeny resolves widespread incomplete and uneven classifications.</title>
        <authorList>
            <person name="Rinke C."/>
            <person name="Chuvochina M."/>
            <person name="Mussig A.J."/>
            <person name="Chaumeil P.-A."/>
            <person name="Waite D.W."/>
            <person name="Whitman W.B."/>
            <person name="Parks D.H."/>
            <person name="Hugenholtz P."/>
        </authorList>
    </citation>
    <scope>NUCLEOTIDE SEQUENCE</scope>
    <source>
        <strain evidence="4">UBA8838</strain>
    </source>
</reference>
<dbReference type="Gene3D" id="3.40.50.720">
    <property type="entry name" value="NAD(P)-binding Rossmann-like Domain"/>
    <property type="match status" value="1"/>
</dbReference>
<dbReference type="AlphaFoldDB" id="A0A832WT27"/>
<evidence type="ECO:0000256" key="1">
    <source>
        <dbReference type="ARBA" id="ARBA00006484"/>
    </source>
</evidence>
<evidence type="ECO:0000256" key="2">
    <source>
        <dbReference type="ARBA" id="ARBA00023002"/>
    </source>
</evidence>
<comment type="similarity">
    <text evidence="1 3">Belongs to the short-chain dehydrogenases/reductases (SDR) family.</text>
</comment>
<dbReference type="EMBL" id="DUJO01000025">
    <property type="protein sequence ID" value="HII73909.1"/>
    <property type="molecule type" value="Genomic_DNA"/>
</dbReference>
<dbReference type="InterPro" id="IPR036291">
    <property type="entry name" value="NAD(P)-bd_dom_sf"/>
</dbReference>
<dbReference type="SUPFAM" id="SSF51735">
    <property type="entry name" value="NAD(P)-binding Rossmann-fold domains"/>
    <property type="match status" value="1"/>
</dbReference>